<organism evidence="1 2">
    <name type="scientific">Phyllobacterium bourgognense</name>
    <dbReference type="NCBI Taxonomy" id="314236"/>
    <lineage>
        <taxon>Bacteria</taxon>
        <taxon>Pseudomonadati</taxon>
        <taxon>Pseudomonadota</taxon>
        <taxon>Alphaproteobacteria</taxon>
        <taxon>Hyphomicrobiales</taxon>
        <taxon>Phyllobacteriaceae</taxon>
        <taxon>Phyllobacterium</taxon>
    </lineage>
</organism>
<accession>A0A368YIV4</accession>
<evidence type="ECO:0000313" key="2">
    <source>
        <dbReference type="Proteomes" id="UP000253324"/>
    </source>
</evidence>
<keyword evidence="2" id="KW-1185">Reference proteome</keyword>
<sequence>MFLSIDIDGNDWHVWNGLKNDQPRLIVVEFNPSASNDLYFVQDADPRRIVAGLYRAREVQRLRTGSRDLCQCVFVQSKDFKRVKIADNSIDAIYEPYMDLQICQGFDGTIFAAGHMWLNWHGIKLEQEDFQILPRHLRKYPRPRREGCL</sequence>
<reference evidence="1 2" key="1">
    <citation type="submission" date="2018-07" db="EMBL/GenBank/DDBJ databases">
        <title>Genomic Encyclopedia of Type Strains, Phase III (KMG-III): the genomes of soil and plant-associated and newly described type strains.</title>
        <authorList>
            <person name="Whitman W."/>
        </authorList>
    </citation>
    <scope>NUCLEOTIDE SEQUENCE [LARGE SCALE GENOMIC DNA]</scope>
    <source>
        <strain evidence="1 2">31-25a</strain>
    </source>
</reference>
<gene>
    <name evidence="1" type="ORF">C7476_115128</name>
</gene>
<comment type="caution">
    <text evidence="1">The sequence shown here is derived from an EMBL/GenBank/DDBJ whole genome shotgun (WGS) entry which is preliminary data.</text>
</comment>
<protein>
    <submittedName>
        <fullName evidence="1">Uncharacterized protein</fullName>
    </submittedName>
</protein>
<dbReference type="Proteomes" id="UP000253324">
    <property type="component" value="Unassembled WGS sequence"/>
</dbReference>
<evidence type="ECO:0000313" key="1">
    <source>
        <dbReference type="EMBL" id="RCW80163.1"/>
    </source>
</evidence>
<proteinExistence type="predicted"/>
<dbReference type="EMBL" id="QPJM01000015">
    <property type="protein sequence ID" value="RCW80163.1"/>
    <property type="molecule type" value="Genomic_DNA"/>
</dbReference>
<name>A0A368YIV4_9HYPH</name>
<dbReference type="AlphaFoldDB" id="A0A368YIV4"/>